<dbReference type="PANTHER" id="PTHR36000:SF2">
    <property type="entry name" value="DEFECTIVE 1273 PROTEIN, PUTATIVE-RELATED"/>
    <property type="match status" value="1"/>
</dbReference>
<feature type="transmembrane region" description="Helical" evidence="1">
    <location>
        <begin position="207"/>
        <end position="228"/>
    </location>
</feature>
<evidence type="ECO:0000256" key="1">
    <source>
        <dbReference type="SAM" id="Phobius"/>
    </source>
</evidence>
<gene>
    <name evidence="2" type="ORF">SLEP1_g31253</name>
</gene>
<keyword evidence="1" id="KW-1133">Transmembrane helix</keyword>
<keyword evidence="1" id="KW-0812">Transmembrane</keyword>
<comment type="caution">
    <text evidence="2">The sequence shown here is derived from an EMBL/GenBank/DDBJ whole genome shotgun (WGS) entry which is preliminary data.</text>
</comment>
<protein>
    <recommendedName>
        <fullName evidence="4">Embryo defective 1273</fullName>
    </recommendedName>
</protein>
<feature type="transmembrane region" description="Helical" evidence="1">
    <location>
        <begin position="147"/>
        <end position="169"/>
    </location>
</feature>
<name>A0AAV5K881_9ROSI</name>
<feature type="transmembrane region" description="Helical" evidence="1">
    <location>
        <begin position="113"/>
        <end position="135"/>
    </location>
</feature>
<dbReference type="EMBL" id="BPVZ01000056">
    <property type="protein sequence ID" value="GKV21256.1"/>
    <property type="molecule type" value="Genomic_DNA"/>
</dbReference>
<keyword evidence="1" id="KW-0472">Membrane</keyword>
<evidence type="ECO:0000313" key="3">
    <source>
        <dbReference type="Proteomes" id="UP001054252"/>
    </source>
</evidence>
<organism evidence="2 3">
    <name type="scientific">Rubroshorea leprosula</name>
    <dbReference type="NCBI Taxonomy" id="152421"/>
    <lineage>
        <taxon>Eukaryota</taxon>
        <taxon>Viridiplantae</taxon>
        <taxon>Streptophyta</taxon>
        <taxon>Embryophyta</taxon>
        <taxon>Tracheophyta</taxon>
        <taxon>Spermatophyta</taxon>
        <taxon>Magnoliopsida</taxon>
        <taxon>eudicotyledons</taxon>
        <taxon>Gunneridae</taxon>
        <taxon>Pentapetalae</taxon>
        <taxon>rosids</taxon>
        <taxon>malvids</taxon>
        <taxon>Malvales</taxon>
        <taxon>Dipterocarpaceae</taxon>
        <taxon>Rubroshorea</taxon>
    </lineage>
</organism>
<feature type="transmembrane region" description="Helical" evidence="1">
    <location>
        <begin position="181"/>
        <end position="201"/>
    </location>
</feature>
<dbReference type="AlphaFoldDB" id="A0AAV5K881"/>
<keyword evidence="3" id="KW-1185">Reference proteome</keyword>
<dbReference type="Proteomes" id="UP001054252">
    <property type="component" value="Unassembled WGS sequence"/>
</dbReference>
<evidence type="ECO:0000313" key="2">
    <source>
        <dbReference type="EMBL" id="GKV21256.1"/>
    </source>
</evidence>
<accession>A0AAV5K881</accession>
<evidence type="ECO:0008006" key="4">
    <source>
        <dbReference type="Google" id="ProtNLM"/>
    </source>
</evidence>
<dbReference type="PANTHER" id="PTHR36000">
    <property type="entry name" value="DEFECTIVE 1273 PROTEIN, PUTATIVE-RELATED"/>
    <property type="match status" value="1"/>
</dbReference>
<proteinExistence type="predicted"/>
<sequence length="239" mass="27072">MATAPFPSHSLSAYIHQQSLSRMAFRTPSPFLHGLKGSLMYFKGDRCGFNLKSNGVIQRNKPMICAMAADQSGDSDKLNLESVIEKARRLWDSSPQPVKEFPWNRAFENFIQLFLDLILAVVKYLSVPLLVVTSLSEMSYCAHVKKLPLVPVPLLIGFVVAGVLGETALELSSLLKDAKVPWHLIAIAIFFTLIKLPGPYYPFLLRIFIPHFANGALWRTLWLMFLWYRRPKMASRTSM</sequence>
<reference evidence="2 3" key="1">
    <citation type="journal article" date="2021" name="Commun. Biol.">
        <title>The genome of Shorea leprosula (Dipterocarpaceae) highlights the ecological relevance of drought in aseasonal tropical rainforests.</title>
        <authorList>
            <person name="Ng K.K.S."/>
            <person name="Kobayashi M.J."/>
            <person name="Fawcett J.A."/>
            <person name="Hatakeyama M."/>
            <person name="Paape T."/>
            <person name="Ng C.H."/>
            <person name="Ang C.C."/>
            <person name="Tnah L.H."/>
            <person name="Lee C.T."/>
            <person name="Nishiyama T."/>
            <person name="Sese J."/>
            <person name="O'Brien M.J."/>
            <person name="Copetti D."/>
            <person name="Mohd Noor M.I."/>
            <person name="Ong R.C."/>
            <person name="Putra M."/>
            <person name="Sireger I.Z."/>
            <person name="Indrioko S."/>
            <person name="Kosugi Y."/>
            <person name="Izuno A."/>
            <person name="Isagi Y."/>
            <person name="Lee S.L."/>
            <person name="Shimizu K.K."/>
        </authorList>
    </citation>
    <scope>NUCLEOTIDE SEQUENCE [LARGE SCALE GENOMIC DNA]</scope>
    <source>
        <strain evidence="2">214</strain>
    </source>
</reference>